<dbReference type="InterPro" id="IPR004370">
    <property type="entry name" value="4-OT-like_dom"/>
</dbReference>
<evidence type="ECO:0000256" key="1">
    <source>
        <dbReference type="ARBA" id="ARBA00023235"/>
    </source>
</evidence>
<dbReference type="InParanoid" id="A0A1C4YZF9"/>
<keyword evidence="4" id="KW-1185">Reference proteome</keyword>
<keyword evidence="1" id="KW-0413">Isomerase</keyword>
<name>A0A1C4YZF9_MICEC</name>
<dbReference type="OrthoDB" id="3382666at2"/>
<dbReference type="SUPFAM" id="SSF55331">
    <property type="entry name" value="Tautomerase/MIF"/>
    <property type="match status" value="1"/>
</dbReference>
<reference evidence="4" key="1">
    <citation type="submission" date="2016-06" db="EMBL/GenBank/DDBJ databases">
        <authorList>
            <person name="Varghese N."/>
            <person name="Submissions Spin"/>
        </authorList>
    </citation>
    <scope>NUCLEOTIDE SEQUENCE [LARGE SCALE GENOMIC DNA]</scope>
    <source>
        <strain evidence="4">DSM 43816</strain>
    </source>
</reference>
<dbReference type="Proteomes" id="UP000198253">
    <property type="component" value="Chromosome I"/>
</dbReference>
<proteinExistence type="predicted"/>
<evidence type="ECO:0000313" key="3">
    <source>
        <dbReference type="EMBL" id="SCF26064.1"/>
    </source>
</evidence>
<dbReference type="Pfam" id="PF01361">
    <property type="entry name" value="Tautomerase"/>
    <property type="match status" value="1"/>
</dbReference>
<protein>
    <submittedName>
        <fullName evidence="3">Tautomerase enzyme</fullName>
    </submittedName>
</protein>
<dbReference type="Gene3D" id="3.30.429.10">
    <property type="entry name" value="Macrophage Migration Inhibitory Factor"/>
    <property type="match status" value="1"/>
</dbReference>
<accession>A0A1C4YZF9</accession>
<evidence type="ECO:0000313" key="4">
    <source>
        <dbReference type="Proteomes" id="UP000198253"/>
    </source>
</evidence>
<evidence type="ECO:0000259" key="2">
    <source>
        <dbReference type="Pfam" id="PF01361"/>
    </source>
</evidence>
<dbReference type="GO" id="GO:0016853">
    <property type="term" value="F:isomerase activity"/>
    <property type="evidence" value="ECO:0007669"/>
    <property type="project" value="UniProtKB-KW"/>
</dbReference>
<sequence>MVSVVGMTDLPLDKVDLPTFVDDIGRAAHTAFALPPHMRSVYLVPLPPENCTVKDGYEITFFLYTAPDKSVELKRRMVKALHDVVQATDWGDTVKVVVIIKEHAAENVGVGGVLRLDMT</sequence>
<organism evidence="3 4">
    <name type="scientific">Micromonospora echinospora</name>
    <name type="common">Micromonospora purpurea</name>
    <dbReference type="NCBI Taxonomy" id="1877"/>
    <lineage>
        <taxon>Bacteria</taxon>
        <taxon>Bacillati</taxon>
        <taxon>Actinomycetota</taxon>
        <taxon>Actinomycetes</taxon>
        <taxon>Micromonosporales</taxon>
        <taxon>Micromonosporaceae</taxon>
        <taxon>Micromonospora</taxon>
    </lineage>
</organism>
<gene>
    <name evidence="3" type="ORF">GA0070618_4575</name>
</gene>
<dbReference type="InterPro" id="IPR014347">
    <property type="entry name" value="Tautomerase/MIF_sf"/>
</dbReference>
<dbReference type="AlphaFoldDB" id="A0A1C4YZF9"/>
<feature type="domain" description="4-oxalocrotonate tautomerase-like" evidence="2">
    <location>
        <begin position="68"/>
        <end position="113"/>
    </location>
</feature>
<dbReference type="EMBL" id="LT607413">
    <property type="protein sequence ID" value="SCF26064.1"/>
    <property type="molecule type" value="Genomic_DNA"/>
</dbReference>